<dbReference type="STRING" id="292564.Cyagr_3378"/>
<organism evidence="1 2">
    <name type="scientific">Cyanobium gracile (strain ATCC 27147 / PCC 6307)</name>
    <dbReference type="NCBI Taxonomy" id="292564"/>
    <lineage>
        <taxon>Bacteria</taxon>
        <taxon>Bacillati</taxon>
        <taxon>Cyanobacteriota</taxon>
        <taxon>Cyanophyceae</taxon>
        <taxon>Synechococcales</taxon>
        <taxon>Prochlorococcaceae</taxon>
        <taxon>Cyanobium</taxon>
    </lineage>
</organism>
<dbReference type="KEGG" id="cgc:Cyagr_3378"/>
<protein>
    <submittedName>
        <fullName evidence="1">Putative metal-binding protein</fullName>
    </submittedName>
</protein>
<dbReference type="InterPro" id="IPR007332">
    <property type="entry name" value="DUF411"/>
</dbReference>
<proteinExistence type="predicted"/>
<dbReference type="AlphaFoldDB" id="K9PBF5"/>
<dbReference type="PATRIC" id="fig|292564.3.peg.3204"/>
<dbReference type="HOGENOM" id="CLU_112034_3_1_3"/>
<gene>
    <name evidence="1" type="ordered locus">Cyagr_3378</name>
</gene>
<reference evidence="2" key="1">
    <citation type="journal article" date="2013" name="Proc. Natl. Acad. Sci. U.S.A.">
        <title>Improving the coverage of the cyanobacterial phylum using diversity-driven genome sequencing.</title>
        <authorList>
            <person name="Shih P.M."/>
            <person name="Wu D."/>
            <person name="Latifi A."/>
            <person name="Axen S.D."/>
            <person name="Fewer D.P."/>
            <person name="Talla E."/>
            <person name="Calteau A."/>
            <person name="Cai F."/>
            <person name="Tandeau de Marsac N."/>
            <person name="Rippka R."/>
            <person name="Herdman M."/>
            <person name="Sivonen K."/>
            <person name="Coursin T."/>
            <person name="Laurent T."/>
            <person name="Goodwin L."/>
            <person name="Nolan M."/>
            <person name="Davenport K.W."/>
            <person name="Han C.S."/>
            <person name="Rubin E.M."/>
            <person name="Eisen J.A."/>
            <person name="Woyke T."/>
            <person name="Gugger M."/>
            <person name="Kerfeld C.A."/>
        </authorList>
    </citation>
    <scope>NUCLEOTIDE SEQUENCE [LARGE SCALE GENOMIC DNA]</scope>
    <source>
        <strain evidence="2">ATCC 27147 / PCC 6307</strain>
    </source>
</reference>
<accession>K9PBF5</accession>
<name>K9PBF5_CYAGP</name>
<dbReference type="EMBL" id="CP003495">
    <property type="protein sequence ID" value="AFY30445.1"/>
    <property type="molecule type" value="Genomic_DNA"/>
</dbReference>
<evidence type="ECO:0000313" key="1">
    <source>
        <dbReference type="EMBL" id="AFY30445.1"/>
    </source>
</evidence>
<dbReference type="Pfam" id="PF04214">
    <property type="entry name" value="DUF411"/>
    <property type="match status" value="1"/>
</dbReference>
<evidence type="ECO:0000313" key="2">
    <source>
        <dbReference type="Proteomes" id="UP000010388"/>
    </source>
</evidence>
<sequence length="124" mass="13067">MPVTSYRSASCGCCKGWVQHMRANGFAVRDVVVADVAVIKRRLGVPARLASCHTAEVAGFALEGHVPAVDVKRLLQKRPPVAGLALPGMPLGSPGMESAYGKEAFTVMAFTRTGAISSFSQHAK</sequence>
<dbReference type="OrthoDB" id="14727at2"/>
<dbReference type="eggNOG" id="COG3019">
    <property type="taxonomic scope" value="Bacteria"/>
</dbReference>
<dbReference type="RefSeq" id="WP_015110878.1">
    <property type="nucleotide sequence ID" value="NC_019675.1"/>
</dbReference>
<dbReference type="Proteomes" id="UP000010388">
    <property type="component" value="Chromosome"/>
</dbReference>